<proteinExistence type="predicted"/>
<dbReference type="AlphaFoldDB" id="A0A183SXN4"/>
<evidence type="ECO:0000256" key="1">
    <source>
        <dbReference type="SAM" id="MobiDB-lite"/>
    </source>
</evidence>
<sequence length="99" mass="10324">MHHRALVPTPSSRPTPAWPSSPTASSSSSASTSGGLSSDSRSCLSQEPKITSNNNNSAQRGPTPWPSLTGQWSDGRKIQLKSLPRRLASVLGVAAKDTG</sequence>
<accession>A0A183SXN4</accession>
<evidence type="ECO:0000313" key="4">
    <source>
        <dbReference type="WBParaSite" id="SSLN_0000932601-mRNA-1"/>
    </source>
</evidence>
<name>A0A183SXN4_SCHSO</name>
<feature type="compositionally biased region" description="Polar residues" evidence="1">
    <location>
        <begin position="48"/>
        <end position="72"/>
    </location>
</feature>
<evidence type="ECO:0000313" key="2">
    <source>
        <dbReference type="EMBL" id="VDL95367.1"/>
    </source>
</evidence>
<dbReference type="Proteomes" id="UP000275846">
    <property type="component" value="Unassembled WGS sequence"/>
</dbReference>
<organism evidence="4">
    <name type="scientific">Schistocephalus solidus</name>
    <name type="common">Tapeworm</name>
    <dbReference type="NCBI Taxonomy" id="70667"/>
    <lineage>
        <taxon>Eukaryota</taxon>
        <taxon>Metazoa</taxon>
        <taxon>Spiralia</taxon>
        <taxon>Lophotrochozoa</taxon>
        <taxon>Platyhelminthes</taxon>
        <taxon>Cestoda</taxon>
        <taxon>Eucestoda</taxon>
        <taxon>Diphyllobothriidea</taxon>
        <taxon>Diphyllobothriidae</taxon>
        <taxon>Schistocephalus</taxon>
    </lineage>
</organism>
<protein>
    <submittedName>
        <fullName evidence="2 4">Uncharacterized protein</fullName>
    </submittedName>
</protein>
<reference evidence="2 3" key="2">
    <citation type="submission" date="2018-11" db="EMBL/GenBank/DDBJ databases">
        <authorList>
            <consortium name="Pathogen Informatics"/>
        </authorList>
    </citation>
    <scope>NUCLEOTIDE SEQUENCE [LARGE SCALE GENOMIC DNA]</scope>
    <source>
        <strain evidence="2 3">NST_G2</strain>
    </source>
</reference>
<gene>
    <name evidence="2" type="ORF">SSLN_LOCUS8982</name>
</gene>
<feature type="region of interest" description="Disordered" evidence="1">
    <location>
        <begin position="1"/>
        <end position="73"/>
    </location>
</feature>
<dbReference type="EMBL" id="UYSU01034965">
    <property type="protein sequence ID" value="VDL95367.1"/>
    <property type="molecule type" value="Genomic_DNA"/>
</dbReference>
<reference evidence="4" key="1">
    <citation type="submission" date="2016-06" db="UniProtKB">
        <authorList>
            <consortium name="WormBaseParasite"/>
        </authorList>
    </citation>
    <scope>IDENTIFICATION</scope>
</reference>
<dbReference type="WBParaSite" id="SSLN_0000932601-mRNA-1">
    <property type="protein sequence ID" value="SSLN_0000932601-mRNA-1"/>
    <property type="gene ID" value="SSLN_0000932601"/>
</dbReference>
<evidence type="ECO:0000313" key="3">
    <source>
        <dbReference type="Proteomes" id="UP000275846"/>
    </source>
</evidence>
<feature type="compositionally biased region" description="Low complexity" evidence="1">
    <location>
        <begin position="20"/>
        <end position="45"/>
    </location>
</feature>
<keyword evidence="3" id="KW-1185">Reference proteome</keyword>